<dbReference type="InterPro" id="IPR036428">
    <property type="entry name" value="PCD_sf"/>
</dbReference>
<accession>A0A2K8UHL1</accession>
<evidence type="ECO:0000313" key="5">
    <source>
        <dbReference type="EMBL" id="AUB85073.1"/>
    </source>
</evidence>
<keyword evidence="4" id="KW-0456">Lyase</keyword>
<dbReference type="KEGG" id="tsy:THSYN_29520"/>
<dbReference type="InterPro" id="IPR001533">
    <property type="entry name" value="Pterin_deHydtase"/>
</dbReference>
<organism evidence="5 6">
    <name type="scientific">Candidatus Thiodictyon syntrophicum</name>
    <dbReference type="NCBI Taxonomy" id="1166950"/>
    <lineage>
        <taxon>Bacteria</taxon>
        <taxon>Pseudomonadati</taxon>
        <taxon>Pseudomonadota</taxon>
        <taxon>Gammaproteobacteria</taxon>
        <taxon>Chromatiales</taxon>
        <taxon>Chromatiaceae</taxon>
        <taxon>Thiodictyon</taxon>
    </lineage>
</organism>
<reference evidence="5 6" key="1">
    <citation type="submission" date="2017-03" db="EMBL/GenBank/DDBJ databases">
        <title>Complete genome sequence of Candidatus 'Thiodictyon syntrophicum' sp. nov. strain Cad16T, a photolithoautotroph purple sulfur bacterium isolated from an alpine meromictic lake.</title>
        <authorList>
            <person name="Luedin S.M."/>
            <person name="Pothier J.F."/>
            <person name="Danza F."/>
            <person name="Storelli N."/>
            <person name="Wittwer M."/>
            <person name="Tonolla M."/>
        </authorList>
    </citation>
    <scope>NUCLEOTIDE SEQUENCE [LARGE SCALE GENOMIC DNA]</scope>
    <source>
        <strain evidence="5 6">Cad16T</strain>
        <plasmid evidence="6">Plasmid pts417</plasmid>
    </source>
</reference>
<dbReference type="EMBL" id="CP020371">
    <property type="protein sequence ID" value="AUB85073.1"/>
    <property type="molecule type" value="Genomic_DNA"/>
</dbReference>
<dbReference type="Gene3D" id="3.30.1360.20">
    <property type="entry name" value="Transcriptional coactivator/pterin dehydratase"/>
    <property type="match status" value="1"/>
</dbReference>
<dbReference type="SUPFAM" id="SSF55248">
    <property type="entry name" value="PCD-like"/>
    <property type="match status" value="1"/>
</dbReference>
<dbReference type="EC" id="4.2.1.96" evidence="3"/>
<dbReference type="OrthoDB" id="5297462at2"/>
<dbReference type="GO" id="GO:0006729">
    <property type="term" value="P:tetrahydrobiopterin biosynthetic process"/>
    <property type="evidence" value="ECO:0007669"/>
    <property type="project" value="InterPro"/>
</dbReference>
<gene>
    <name evidence="5" type="ORF">THSYN_29520</name>
</gene>
<evidence type="ECO:0000256" key="3">
    <source>
        <dbReference type="ARBA" id="ARBA00013252"/>
    </source>
</evidence>
<name>A0A2K8UHL1_9GAMM</name>
<dbReference type="GO" id="GO:0008124">
    <property type="term" value="F:4-alpha-hydroxytetrahydrobiopterin dehydratase activity"/>
    <property type="evidence" value="ECO:0007669"/>
    <property type="project" value="UniProtKB-EC"/>
</dbReference>
<sequence>MSQQWQERARPACLERRYRFASYDALRDFLDQAAALSEREGLYPDLGFGRDYVNMTIHADEASGSLDERQRRFAQLIDEIGDQGVLT</sequence>
<geneLocation type="plasmid" evidence="6">
    <name>pts417</name>
</geneLocation>
<keyword evidence="6" id="KW-1185">Reference proteome</keyword>
<dbReference type="RefSeq" id="WP_100922725.1">
    <property type="nucleotide sequence ID" value="NZ_CP020371.1"/>
</dbReference>
<keyword evidence="5" id="KW-0614">Plasmid</keyword>
<proteinExistence type="inferred from homology"/>
<evidence type="ECO:0000256" key="4">
    <source>
        <dbReference type="ARBA" id="ARBA00023239"/>
    </source>
</evidence>
<dbReference type="Proteomes" id="UP000232638">
    <property type="component" value="Plasmid pTs417"/>
</dbReference>
<evidence type="ECO:0000313" key="6">
    <source>
        <dbReference type="Proteomes" id="UP000232638"/>
    </source>
</evidence>
<dbReference type="Pfam" id="PF01329">
    <property type="entry name" value="Pterin_4a"/>
    <property type="match status" value="1"/>
</dbReference>
<comment type="catalytic activity">
    <reaction evidence="1">
        <text>(4aS,6R)-4a-hydroxy-L-erythro-5,6,7,8-tetrahydrobiopterin = (6R)-L-erythro-6,7-dihydrobiopterin + H2O</text>
        <dbReference type="Rhea" id="RHEA:11920"/>
        <dbReference type="ChEBI" id="CHEBI:15377"/>
        <dbReference type="ChEBI" id="CHEBI:15642"/>
        <dbReference type="ChEBI" id="CHEBI:43120"/>
        <dbReference type="EC" id="4.2.1.96"/>
    </reaction>
</comment>
<evidence type="ECO:0000256" key="2">
    <source>
        <dbReference type="ARBA" id="ARBA00006472"/>
    </source>
</evidence>
<protein>
    <recommendedName>
        <fullName evidence="3">4a-hydroxytetrahydrobiopterin dehydratase</fullName>
        <ecNumber evidence="3">4.2.1.96</ecNumber>
    </recommendedName>
</protein>
<evidence type="ECO:0000256" key="1">
    <source>
        <dbReference type="ARBA" id="ARBA00001554"/>
    </source>
</evidence>
<dbReference type="AlphaFoldDB" id="A0A2K8UHL1"/>
<comment type="similarity">
    <text evidence="2">Belongs to the pterin-4-alpha-carbinolamine dehydratase family.</text>
</comment>